<evidence type="ECO:0000313" key="2">
    <source>
        <dbReference type="EMBL" id="CCA16772.1"/>
    </source>
</evidence>
<dbReference type="Pfam" id="PF07727">
    <property type="entry name" value="RVT_2"/>
    <property type="match status" value="1"/>
</dbReference>
<dbReference type="InterPro" id="IPR013103">
    <property type="entry name" value="RVT_2"/>
</dbReference>
<reference evidence="2" key="2">
    <citation type="submission" date="2011-02" db="EMBL/GenBank/DDBJ databases">
        <authorList>
            <person name="MacLean D."/>
        </authorList>
    </citation>
    <scope>NUCLEOTIDE SEQUENCE</scope>
</reference>
<reference evidence="2" key="1">
    <citation type="journal article" date="2011" name="PLoS Biol.">
        <title>Gene gain and loss during evolution of obligate parasitism in the white rust pathogen of Arabidopsis thaliana.</title>
        <authorList>
            <person name="Kemen E."/>
            <person name="Gardiner A."/>
            <person name="Schultz-Larsen T."/>
            <person name="Kemen A.C."/>
            <person name="Balmuth A.L."/>
            <person name="Robert-Seilaniantz A."/>
            <person name="Bailey K."/>
            <person name="Holub E."/>
            <person name="Studholme D.J."/>
            <person name="Maclean D."/>
            <person name="Jones J.D."/>
        </authorList>
    </citation>
    <scope>NUCLEOTIDE SEQUENCE</scope>
</reference>
<dbReference type="HOGENOM" id="CLU_001650_4_2_1"/>
<name>F0W6M7_9STRA</name>
<gene>
    <name evidence="2" type="primary">AlNc14C25G2515</name>
    <name evidence="2" type="ORF">ALNC14_029150</name>
</gene>
<accession>F0W6M7</accession>
<sequence length="275" mass="30933">MVACGNEQSFGKNYTLTFAAVMDMTTGKVILALSEKWGAPARHADVPNAYVKNSTEPDLDIYLYVPQGMKVSEKELQRCGSQHKNQVVLRLQRTLNGLKQAGRLWVQLLHSELLRVGFVQCVTDSCLYYKGDHDGKTVVGVYVDDLLIKDLGIVSKFRRMRFTRSSEYGYRIDQEQIIDELLSKFGLQDAHHVMTPIGLDHDIDMREPDPILPTDGPVGLASLKHFQWIMGSLSWLARCTTGHCLCGAPSYASSPCSYGERVAIEQKNFQVFERN</sequence>
<organism evidence="2">
    <name type="scientific">Albugo laibachii Nc14</name>
    <dbReference type="NCBI Taxonomy" id="890382"/>
    <lineage>
        <taxon>Eukaryota</taxon>
        <taxon>Sar</taxon>
        <taxon>Stramenopiles</taxon>
        <taxon>Oomycota</taxon>
        <taxon>Peronosporomycetes</taxon>
        <taxon>Albuginales</taxon>
        <taxon>Albuginaceae</taxon>
        <taxon>Albugo</taxon>
    </lineage>
</organism>
<proteinExistence type="predicted"/>
<feature type="domain" description="Reverse transcriptase Ty1/copia-type" evidence="1">
    <location>
        <begin position="1"/>
        <end position="158"/>
    </location>
</feature>
<dbReference type="AlphaFoldDB" id="F0W6M7"/>
<dbReference type="EMBL" id="FR824070">
    <property type="protein sequence ID" value="CCA16772.1"/>
    <property type="molecule type" value="Genomic_DNA"/>
</dbReference>
<evidence type="ECO:0000259" key="1">
    <source>
        <dbReference type="Pfam" id="PF07727"/>
    </source>
</evidence>
<protein>
    <submittedName>
        <fullName evidence="2">Uncharacterized protein AlNc14C25G2515</fullName>
    </submittedName>
</protein>